<dbReference type="Proteomes" id="UP000307507">
    <property type="component" value="Unassembled WGS sequence"/>
</dbReference>
<dbReference type="EMBL" id="SSNZ01000008">
    <property type="protein sequence ID" value="THF48487.1"/>
    <property type="molecule type" value="Genomic_DNA"/>
</dbReference>
<feature type="signal peptide" evidence="2">
    <location>
        <begin position="1"/>
        <end position="19"/>
    </location>
</feature>
<evidence type="ECO:0000313" key="3">
    <source>
        <dbReference type="EMBL" id="THF48487.1"/>
    </source>
</evidence>
<dbReference type="RefSeq" id="WP_136403950.1">
    <property type="nucleotide sequence ID" value="NZ_SSNZ01000008.1"/>
</dbReference>
<evidence type="ECO:0000256" key="1">
    <source>
        <dbReference type="SAM" id="MobiDB-lite"/>
    </source>
</evidence>
<evidence type="ECO:0008006" key="5">
    <source>
        <dbReference type="Google" id="ProtNLM"/>
    </source>
</evidence>
<gene>
    <name evidence="3" type="ORF">E6C50_14490</name>
</gene>
<protein>
    <recommendedName>
        <fullName evidence="5">Lipoprotein</fullName>
    </recommendedName>
</protein>
<organism evidence="3 4">
    <name type="scientific">Flavobacterium supellecticarium</name>
    <dbReference type="NCBI Taxonomy" id="2565924"/>
    <lineage>
        <taxon>Bacteria</taxon>
        <taxon>Pseudomonadati</taxon>
        <taxon>Bacteroidota</taxon>
        <taxon>Flavobacteriia</taxon>
        <taxon>Flavobacteriales</taxon>
        <taxon>Flavobacteriaceae</taxon>
        <taxon>Flavobacterium</taxon>
    </lineage>
</organism>
<dbReference type="AlphaFoldDB" id="A0A4S3ZS59"/>
<accession>A0A4S3ZS59</accession>
<evidence type="ECO:0000313" key="4">
    <source>
        <dbReference type="Proteomes" id="UP000307507"/>
    </source>
</evidence>
<name>A0A4S3ZS59_9FLAO</name>
<feature type="compositionally biased region" description="Polar residues" evidence="1">
    <location>
        <begin position="48"/>
        <end position="66"/>
    </location>
</feature>
<keyword evidence="4" id="KW-1185">Reference proteome</keyword>
<evidence type="ECO:0000256" key="2">
    <source>
        <dbReference type="SAM" id="SignalP"/>
    </source>
</evidence>
<reference evidence="3 4" key="1">
    <citation type="submission" date="2019-04" db="EMBL/GenBank/DDBJ databases">
        <title>Flavobacterium sp. nov. isolated from construction timber.</title>
        <authorList>
            <person name="Lin S.-Y."/>
            <person name="Chang C.-T."/>
            <person name="Young C.-C."/>
        </authorList>
    </citation>
    <scope>NUCLEOTIDE SEQUENCE [LARGE SCALE GENOMIC DNA]</scope>
    <source>
        <strain evidence="3 4">CC-CTC003</strain>
    </source>
</reference>
<comment type="caution">
    <text evidence="3">The sequence shown here is derived from an EMBL/GenBank/DDBJ whole genome shotgun (WGS) entry which is preliminary data.</text>
</comment>
<proteinExistence type="predicted"/>
<dbReference type="PROSITE" id="PS51257">
    <property type="entry name" value="PROKAR_LIPOPROTEIN"/>
    <property type="match status" value="1"/>
</dbReference>
<sequence length="83" mass="8971">MKKALFILTLIIVGGLTFSCSTDEYDVTQETSARKFNTNDDVMRGTPADSTSMLPSYTPNTTTEPISPNLDDNGGGTLNPPKR</sequence>
<keyword evidence="2" id="KW-0732">Signal</keyword>
<feature type="chain" id="PRO_5020840121" description="Lipoprotein" evidence="2">
    <location>
        <begin position="20"/>
        <end position="83"/>
    </location>
</feature>
<feature type="region of interest" description="Disordered" evidence="1">
    <location>
        <begin position="38"/>
        <end position="83"/>
    </location>
</feature>